<keyword evidence="3" id="KW-1185">Reference proteome</keyword>
<dbReference type="RefSeq" id="WP_155307655.1">
    <property type="nucleotide sequence ID" value="NZ_AP021875.1"/>
</dbReference>
<sequence length="85" mass="10006">MLNKHGFVQSMSRKGNCWDNAVAESFFGIIKSELIHHERFKGPQDTLRAIFEYIEIYYNRKRKHSTLGYKTPAQFEQTMKSAVCF</sequence>
<dbReference type="InterPro" id="IPR012337">
    <property type="entry name" value="RNaseH-like_sf"/>
</dbReference>
<dbReference type="InterPro" id="IPR036397">
    <property type="entry name" value="RNaseH_sf"/>
</dbReference>
<dbReference type="Pfam" id="PF13683">
    <property type="entry name" value="rve_3"/>
    <property type="match status" value="1"/>
</dbReference>
<dbReference type="PANTHER" id="PTHR46889">
    <property type="entry name" value="TRANSPOSASE INSF FOR INSERTION SEQUENCE IS3B-RELATED"/>
    <property type="match status" value="1"/>
</dbReference>
<name>A0A5K7ZD71_9BACT</name>
<dbReference type="GO" id="GO:0015074">
    <property type="term" value="P:DNA integration"/>
    <property type="evidence" value="ECO:0007669"/>
    <property type="project" value="InterPro"/>
</dbReference>
<feature type="domain" description="Integrase catalytic" evidence="1">
    <location>
        <begin position="1"/>
        <end position="80"/>
    </location>
</feature>
<evidence type="ECO:0000313" key="2">
    <source>
        <dbReference type="EMBL" id="BBO79088.1"/>
    </source>
</evidence>
<organism evidence="2 3">
    <name type="scientific">Desulfosarcina widdelii</name>
    <dbReference type="NCBI Taxonomy" id="947919"/>
    <lineage>
        <taxon>Bacteria</taxon>
        <taxon>Pseudomonadati</taxon>
        <taxon>Thermodesulfobacteriota</taxon>
        <taxon>Desulfobacteria</taxon>
        <taxon>Desulfobacterales</taxon>
        <taxon>Desulfosarcinaceae</taxon>
        <taxon>Desulfosarcina</taxon>
    </lineage>
</organism>
<dbReference type="Gene3D" id="3.30.420.10">
    <property type="entry name" value="Ribonuclease H-like superfamily/Ribonuclease H"/>
    <property type="match status" value="1"/>
</dbReference>
<protein>
    <recommendedName>
        <fullName evidence="1">Integrase catalytic domain-containing protein</fullName>
    </recommendedName>
</protein>
<reference evidence="2 3" key="1">
    <citation type="submission" date="2019-11" db="EMBL/GenBank/DDBJ databases">
        <title>Comparative genomics of hydrocarbon-degrading Desulfosarcina strains.</title>
        <authorList>
            <person name="Watanabe M."/>
            <person name="Kojima H."/>
            <person name="Fukui M."/>
        </authorList>
    </citation>
    <scope>NUCLEOTIDE SEQUENCE [LARGE SCALE GENOMIC DNA]</scope>
    <source>
        <strain evidence="2 3">PP31</strain>
    </source>
</reference>
<dbReference type="GO" id="GO:0003676">
    <property type="term" value="F:nucleic acid binding"/>
    <property type="evidence" value="ECO:0007669"/>
    <property type="project" value="InterPro"/>
</dbReference>
<dbReference type="PANTHER" id="PTHR46889:SF4">
    <property type="entry name" value="TRANSPOSASE INSO FOR INSERTION SEQUENCE ELEMENT IS911B-RELATED"/>
    <property type="match status" value="1"/>
</dbReference>
<dbReference type="KEGG" id="dwd:DSCW_65050"/>
<evidence type="ECO:0000313" key="3">
    <source>
        <dbReference type="Proteomes" id="UP000427769"/>
    </source>
</evidence>
<dbReference type="AlphaFoldDB" id="A0A5K7ZD71"/>
<dbReference type="InterPro" id="IPR050900">
    <property type="entry name" value="Transposase_IS3/IS150/IS904"/>
</dbReference>
<dbReference type="SUPFAM" id="SSF53098">
    <property type="entry name" value="Ribonuclease H-like"/>
    <property type="match status" value="1"/>
</dbReference>
<dbReference type="InterPro" id="IPR001584">
    <property type="entry name" value="Integrase_cat-core"/>
</dbReference>
<evidence type="ECO:0000259" key="1">
    <source>
        <dbReference type="PROSITE" id="PS50994"/>
    </source>
</evidence>
<dbReference type="OrthoDB" id="9766656at2"/>
<dbReference type="PROSITE" id="PS50994">
    <property type="entry name" value="INTEGRASE"/>
    <property type="match status" value="1"/>
</dbReference>
<dbReference type="EMBL" id="AP021875">
    <property type="protein sequence ID" value="BBO79088.1"/>
    <property type="molecule type" value="Genomic_DNA"/>
</dbReference>
<accession>A0A5K7ZD71</accession>
<dbReference type="Proteomes" id="UP000427769">
    <property type="component" value="Chromosome"/>
</dbReference>
<proteinExistence type="predicted"/>
<gene>
    <name evidence="2" type="ORF">DSCW_65050</name>
</gene>